<accession>A0ABW3JEZ8</accession>
<gene>
    <name evidence="1" type="ORF">ACFQ1R_03025</name>
</gene>
<dbReference type="EMBL" id="JBHTJI010000001">
    <property type="protein sequence ID" value="MFD0989055.1"/>
    <property type="molecule type" value="Genomic_DNA"/>
</dbReference>
<reference evidence="2" key="1">
    <citation type="journal article" date="2019" name="Int. J. Syst. Evol. Microbiol.">
        <title>The Global Catalogue of Microorganisms (GCM) 10K type strain sequencing project: providing services to taxonomists for standard genome sequencing and annotation.</title>
        <authorList>
            <consortium name="The Broad Institute Genomics Platform"/>
            <consortium name="The Broad Institute Genome Sequencing Center for Infectious Disease"/>
            <person name="Wu L."/>
            <person name="Ma J."/>
        </authorList>
    </citation>
    <scope>NUCLEOTIDE SEQUENCE [LARGE SCALE GENOMIC DNA]</scope>
    <source>
        <strain evidence="2">CCUG 62414</strain>
    </source>
</reference>
<dbReference type="Proteomes" id="UP001597061">
    <property type="component" value="Unassembled WGS sequence"/>
</dbReference>
<proteinExistence type="predicted"/>
<keyword evidence="2" id="KW-1185">Reference proteome</keyword>
<name>A0ABW3JEZ8_9FLAO</name>
<dbReference type="RefSeq" id="WP_379924629.1">
    <property type="nucleotide sequence ID" value="NZ_JBHTJI010000001.1"/>
</dbReference>
<organism evidence="1 2">
    <name type="scientific">Mariniflexile jejuense</name>
    <dbReference type="NCBI Taxonomy" id="1173582"/>
    <lineage>
        <taxon>Bacteria</taxon>
        <taxon>Pseudomonadati</taxon>
        <taxon>Bacteroidota</taxon>
        <taxon>Flavobacteriia</taxon>
        <taxon>Flavobacteriales</taxon>
        <taxon>Flavobacteriaceae</taxon>
        <taxon>Mariniflexile</taxon>
    </lineage>
</organism>
<comment type="caution">
    <text evidence="1">The sequence shown here is derived from an EMBL/GenBank/DDBJ whole genome shotgun (WGS) entry which is preliminary data.</text>
</comment>
<evidence type="ECO:0008006" key="3">
    <source>
        <dbReference type="Google" id="ProtNLM"/>
    </source>
</evidence>
<evidence type="ECO:0000313" key="2">
    <source>
        <dbReference type="Proteomes" id="UP001597061"/>
    </source>
</evidence>
<evidence type="ECO:0000313" key="1">
    <source>
        <dbReference type="EMBL" id="MFD0989055.1"/>
    </source>
</evidence>
<sequence length="264" mass="31355">MELGEIVFYICIALIVLYQINKLFSCETDEQKEYNRKLKESLSDEYIIDPETGTKLTLEQAESGHWVANDNEFMTISESELEKLPSADEKQAEIALNYLRESQEYQRTKLTDEQLKMFEKTKILNSYDDWNYSNPFKFENGIVFLPAPELHGMTYYQDDYCESHLMFWIKIKNTNGHYFLREKSSSEKLLDLLRNDDELKISDYECFTFKKSRNVILIKDILNSFENEKKLEIEIYNDNLFIKTTKLVNLDDIIRIEKIIKNVC</sequence>
<protein>
    <recommendedName>
        <fullName evidence="3">DUF4340 domain-containing protein</fullName>
    </recommendedName>
</protein>